<proteinExistence type="predicted"/>
<dbReference type="EMBL" id="JAHQIW010004388">
    <property type="protein sequence ID" value="KAJ1362171.1"/>
    <property type="molecule type" value="Genomic_DNA"/>
</dbReference>
<comment type="caution">
    <text evidence="2">The sequence shown here is derived from an EMBL/GenBank/DDBJ whole genome shotgun (WGS) entry which is preliminary data.</text>
</comment>
<feature type="compositionally biased region" description="Low complexity" evidence="1">
    <location>
        <begin position="1"/>
        <end position="12"/>
    </location>
</feature>
<accession>A0AAD5QWB0</accession>
<organism evidence="2 3">
    <name type="scientific">Parelaphostrongylus tenuis</name>
    <name type="common">Meningeal worm</name>
    <dbReference type="NCBI Taxonomy" id="148309"/>
    <lineage>
        <taxon>Eukaryota</taxon>
        <taxon>Metazoa</taxon>
        <taxon>Ecdysozoa</taxon>
        <taxon>Nematoda</taxon>
        <taxon>Chromadorea</taxon>
        <taxon>Rhabditida</taxon>
        <taxon>Rhabditina</taxon>
        <taxon>Rhabditomorpha</taxon>
        <taxon>Strongyloidea</taxon>
        <taxon>Metastrongylidae</taxon>
        <taxon>Parelaphostrongylus</taxon>
    </lineage>
</organism>
<gene>
    <name evidence="2" type="ORF">KIN20_021607</name>
</gene>
<dbReference type="AlphaFoldDB" id="A0AAD5QWB0"/>
<protein>
    <submittedName>
        <fullName evidence="2">Uncharacterized protein</fullName>
    </submittedName>
</protein>
<dbReference type="Proteomes" id="UP001196413">
    <property type="component" value="Unassembled WGS sequence"/>
</dbReference>
<reference evidence="2" key="1">
    <citation type="submission" date="2021-06" db="EMBL/GenBank/DDBJ databases">
        <title>Parelaphostrongylus tenuis whole genome reference sequence.</title>
        <authorList>
            <person name="Garwood T.J."/>
            <person name="Larsen P.A."/>
            <person name="Fountain-Jones N.M."/>
            <person name="Garbe J.R."/>
            <person name="Macchietto M.G."/>
            <person name="Kania S.A."/>
            <person name="Gerhold R.W."/>
            <person name="Richards J.E."/>
            <person name="Wolf T.M."/>
        </authorList>
    </citation>
    <scope>NUCLEOTIDE SEQUENCE</scope>
    <source>
        <strain evidence="2">MNPRO001-30</strain>
        <tissue evidence="2">Meninges</tissue>
    </source>
</reference>
<evidence type="ECO:0000313" key="2">
    <source>
        <dbReference type="EMBL" id="KAJ1362171.1"/>
    </source>
</evidence>
<evidence type="ECO:0000313" key="3">
    <source>
        <dbReference type="Proteomes" id="UP001196413"/>
    </source>
</evidence>
<sequence length="110" mass="11762">MARGGARGAVRGVPGGFRGEAAGKQVKSRPKEKLSTSENHNSMKSEAQLVKNVANIAQASQGVTVDCRRGLEVKLGFTLAAMSNTTTRPRPAQACDSNSVKFYIKTRNQK</sequence>
<feature type="region of interest" description="Disordered" evidence="1">
    <location>
        <begin position="1"/>
        <end position="44"/>
    </location>
</feature>
<evidence type="ECO:0000256" key="1">
    <source>
        <dbReference type="SAM" id="MobiDB-lite"/>
    </source>
</evidence>
<name>A0AAD5QWB0_PARTN</name>
<keyword evidence="3" id="KW-1185">Reference proteome</keyword>